<dbReference type="SUPFAM" id="SSF53335">
    <property type="entry name" value="S-adenosyl-L-methionine-dependent methyltransferases"/>
    <property type="match status" value="1"/>
</dbReference>
<keyword evidence="2" id="KW-0808">Transferase</keyword>
<reference evidence="2 3" key="1">
    <citation type="submission" date="2017-07" db="EMBL/GenBank/DDBJ databases">
        <title>Genome Sequence of Sulfitobacter pseudonitzschiae Strain SMR1 Isolated from a culture of the Diatom Skeletonema marinoi.</title>
        <authorList>
            <person name="Topel M."/>
            <person name="Pinder M.I.M."/>
            <person name="Johansson O.N."/>
            <person name="Kourtchenko O."/>
            <person name="Godhe A."/>
            <person name="Clarke A.K."/>
        </authorList>
    </citation>
    <scope>NUCLEOTIDE SEQUENCE [LARGE SCALE GENOMIC DNA]</scope>
    <source>
        <strain evidence="2 3">SMR1</strain>
        <plasmid evidence="2 3">pSMR1-3</plasmid>
    </source>
</reference>
<name>A0A221K7Z2_9RHOB</name>
<dbReference type="AlphaFoldDB" id="A0A221K7Z2"/>
<feature type="domain" description="Methyltransferase type 12" evidence="1">
    <location>
        <begin position="51"/>
        <end position="145"/>
    </location>
</feature>
<evidence type="ECO:0000313" key="2">
    <source>
        <dbReference type="EMBL" id="ASM75118.1"/>
    </source>
</evidence>
<dbReference type="PANTHER" id="PTHR43861">
    <property type="entry name" value="TRANS-ACONITATE 2-METHYLTRANSFERASE-RELATED"/>
    <property type="match status" value="1"/>
</dbReference>
<dbReference type="InterPro" id="IPR029063">
    <property type="entry name" value="SAM-dependent_MTases_sf"/>
</dbReference>
<dbReference type="Proteomes" id="UP000199754">
    <property type="component" value="Plasmid pSMR1-3"/>
</dbReference>
<sequence length="228" mass="25124">MTQHGLTHHAFSQDTAGYAARAARHVPGLDDVYRMAGLLLAERVPPSGRVLVLGAGGGLELRAFADMQPDWRFDGVDPSAEMIDQACQTLGDMIDRVTFTKGYIDDASLGLFDGATCLLTLHFLPQEERLHTLRQIARRLRPGAPLVVMNHSVPHGQERDLWLRRNAALMASHGMSLGQAEKSVETLKARLPILSPQEDQALLAQAGFMDIQLFYAAFTFRGWVSYLG</sequence>
<dbReference type="Gene3D" id="3.40.50.150">
    <property type="entry name" value="Vaccinia Virus protein VP39"/>
    <property type="match status" value="1"/>
</dbReference>
<keyword evidence="3" id="KW-1185">Reference proteome</keyword>
<keyword evidence="2" id="KW-0489">Methyltransferase</keyword>
<dbReference type="GO" id="GO:0008168">
    <property type="term" value="F:methyltransferase activity"/>
    <property type="evidence" value="ECO:0007669"/>
    <property type="project" value="UniProtKB-KW"/>
</dbReference>
<keyword evidence="2" id="KW-0614">Plasmid</keyword>
<dbReference type="EMBL" id="CP022418">
    <property type="protein sequence ID" value="ASM75118.1"/>
    <property type="molecule type" value="Genomic_DNA"/>
</dbReference>
<dbReference type="RefSeq" id="WP_089423127.1">
    <property type="nucleotide sequence ID" value="NZ_CP022418.1"/>
</dbReference>
<evidence type="ECO:0000259" key="1">
    <source>
        <dbReference type="Pfam" id="PF08242"/>
    </source>
</evidence>
<dbReference type="GO" id="GO:0032259">
    <property type="term" value="P:methylation"/>
    <property type="evidence" value="ECO:0007669"/>
    <property type="project" value="UniProtKB-KW"/>
</dbReference>
<dbReference type="CDD" id="cd02440">
    <property type="entry name" value="AdoMet_MTases"/>
    <property type="match status" value="1"/>
</dbReference>
<protein>
    <submittedName>
        <fullName evidence="2">Methyltransferase</fullName>
    </submittedName>
</protein>
<accession>A0A221K7Z2</accession>
<dbReference type="Pfam" id="PF08242">
    <property type="entry name" value="Methyltransf_12"/>
    <property type="match status" value="1"/>
</dbReference>
<evidence type="ECO:0000313" key="3">
    <source>
        <dbReference type="Proteomes" id="UP000199754"/>
    </source>
</evidence>
<dbReference type="OrthoDB" id="213472at2"/>
<gene>
    <name evidence="2" type="ORF">SULPSESMR1_04395</name>
</gene>
<dbReference type="KEGG" id="spse:SULPSESMR1_04395"/>
<organism evidence="2 3">
    <name type="scientific">Pseudosulfitobacter pseudonitzschiae</name>
    <dbReference type="NCBI Taxonomy" id="1402135"/>
    <lineage>
        <taxon>Bacteria</taxon>
        <taxon>Pseudomonadati</taxon>
        <taxon>Pseudomonadota</taxon>
        <taxon>Alphaproteobacteria</taxon>
        <taxon>Rhodobacterales</taxon>
        <taxon>Roseobacteraceae</taxon>
        <taxon>Pseudosulfitobacter</taxon>
    </lineage>
</organism>
<dbReference type="InterPro" id="IPR013217">
    <property type="entry name" value="Methyltransf_12"/>
</dbReference>
<geneLocation type="plasmid" evidence="2 3">
    <name>pSMR1-3</name>
</geneLocation>
<proteinExistence type="predicted"/>